<organism evidence="2 3">
    <name type="scientific">Argiope bruennichi</name>
    <name type="common">Wasp spider</name>
    <name type="synonym">Aranea bruennichi</name>
    <dbReference type="NCBI Taxonomy" id="94029"/>
    <lineage>
        <taxon>Eukaryota</taxon>
        <taxon>Metazoa</taxon>
        <taxon>Ecdysozoa</taxon>
        <taxon>Arthropoda</taxon>
        <taxon>Chelicerata</taxon>
        <taxon>Arachnida</taxon>
        <taxon>Araneae</taxon>
        <taxon>Araneomorphae</taxon>
        <taxon>Entelegynae</taxon>
        <taxon>Araneoidea</taxon>
        <taxon>Araneidae</taxon>
        <taxon>Argiope</taxon>
    </lineage>
</organism>
<dbReference type="EMBL" id="JABXBU010000522">
    <property type="protein sequence ID" value="KAF8784148.1"/>
    <property type="molecule type" value="Genomic_DNA"/>
</dbReference>
<gene>
    <name evidence="2" type="ORF">HNY73_011623</name>
</gene>
<feature type="region of interest" description="Disordered" evidence="1">
    <location>
        <begin position="34"/>
        <end position="53"/>
    </location>
</feature>
<evidence type="ECO:0000313" key="3">
    <source>
        <dbReference type="Proteomes" id="UP000807504"/>
    </source>
</evidence>
<reference evidence="2" key="2">
    <citation type="submission" date="2020-06" db="EMBL/GenBank/DDBJ databases">
        <authorList>
            <person name="Sheffer M."/>
        </authorList>
    </citation>
    <scope>NUCLEOTIDE SEQUENCE</scope>
</reference>
<comment type="caution">
    <text evidence="2">The sequence shown here is derived from an EMBL/GenBank/DDBJ whole genome shotgun (WGS) entry which is preliminary data.</text>
</comment>
<protein>
    <submittedName>
        <fullName evidence="2">Uncharacterized protein</fullName>
    </submittedName>
</protein>
<dbReference type="AlphaFoldDB" id="A0A8T0F1E3"/>
<evidence type="ECO:0000313" key="2">
    <source>
        <dbReference type="EMBL" id="KAF8784148.1"/>
    </source>
</evidence>
<reference evidence="2" key="1">
    <citation type="journal article" date="2020" name="bioRxiv">
        <title>Chromosome-level reference genome of the European wasp spider Argiope bruennichi: a resource for studies on range expansion and evolutionary adaptation.</title>
        <authorList>
            <person name="Sheffer M.M."/>
            <person name="Hoppe A."/>
            <person name="Krehenwinkel H."/>
            <person name="Uhl G."/>
            <person name="Kuss A.W."/>
            <person name="Jensen L."/>
            <person name="Jensen C."/>
            <person name="Gillespie R.G."/>
            <person name="Hoff K.J."/>
            <person name="Prost S."/>
        </authorList>
    </citation>
    <scope>NUCLEOTIDE SEQUENCE</scope>
</reference>
<keyword evidence="3" id="KW-1185">Reference proteome</keyword>
<evidence type="ECO:0000256" key="1">
    <source>
        <dbReference type="SAM" id="MobiDB-lite"/>
    </source>
</evidence>
<accession>A0A8T0F1E3</accession>
<name>A0A8T0F1E3_ARGBR</name>
<feature type="non-terminal residue" evidence="2">
    <location>
        <position position="294"/>
    </location>
</feature>
<dbReference type="Proteomes" id="UP000807504">
    <property type="component" value="Unassembled WGS sequence"/>
</dbReference>
<sequence>MARYLCQICHKVLTYGENNPCLFYKNDDNVYSLPTTGNSDENNEETKDKCTENSNENSLYLNQSFRQNENKESGLIDLSLYQHNEEFKPLPTKVNKYRISAECSDNSELNDLCDISCFNPTDAQATEVQVKENATFTVSLENFESADRPEIENREAYEKTTVQVGSSGVEIQNQSASDLICATTDEEYKTCLESSKWQTLNDDKNNFIDSLECVVKIAHSDSKNISGNENLILKSLSECVNHKNISPEVHSQGHNNKKKRTTDLKVPISTKGDDSAVAGPFGIFSGKKKFPKNI</sequence>
<proteinExistence type="predicted"/>